<dbReference type="Proteomes" id="UP000675881">
    <property type="component" value="Chromosome 7"/>
</dbReference>
<evidence type="ECO:0000313" key="1">
    <source>
        <dbReference type="EMBL" id="CAF2994824.1"/>
    </source>
</evidence>
<name>A0A7R8D1V2_LEPSM</name>
<evidence type="ECO:0000313" key="2">
    <source>
        <dbReference type="Proteomes" id="UP000675881"/>
    </source>
</evidence>
<reference evidence="1" key="1">
    <citation type="submission" date="2021-02" db="EMBL/GenBank/DDBJ databases">
        <authorList>
            <person name="Bekaert M."/>
        </authorList>
    </citation>
    <scope>NUCLEOTIDE SEQUENCE</scope>
    <source>
        <strain evidence="1">IoA-00</strain>
    </source>
</reference>
<protein>
    <submittedName>
        <fullName evidence="1">(salmon louse) hypothetical protein</fullName>
    </submittedName>
</protein>
<accession>A0A7R8D1V2</accession>
<proteinExistence type="predicted"/>
<dbReference type="EMBL" id="HG994586">
    <property type="protein sequence ID" value="CAF2994824.1"/>
    <property type="molecule type" value="Genomic_DNA"/>
</dbReference>
<dbReference type="AlphaFoldDB" id="A0A7R8D1V2"/>
<keyword evidence="2" id="KW-1185">Reference proteome</keyword>
<organism evidence="1 2">
    <name type="scientific">Lepeophtheirus salmonis</name>
    <name type="common">Salmon louse</name>
    <name type="synonym">Caligus salmonis</name>
    <dbReference type="NCBI Taxonomy" id="72036"/>
    <lineage>
        <taxon>Eukaryota</taxon>
        <taxon>Metazoa</taxon>
        <taxon>Ecdysozoa</taxon>
        <taxon>Arthropoda</taxon>
        <taxon>Crustacea</taxon>
        <taxon>Multicrustacea</taxon>
        <taxon>Hexanauplia</taxon>
        <taxon>Copepoda</taxon>
        <taxon>Siphonostomatoida</taxon>
        <taxon>Caligidae</taxon>
        <taxon>Lepeophtheirus</taxon>
    </lineage>
</organism>
<gene>
    <name evidence="1" type="ORF">LSAA_13409</name>
</gene>
<sequence>MVKLDLKGLAKYCNSLKDSSNSNYVVSLTNPTTPPPNPDFNTEESTEVMESNYEERLFHTAVHWFRKDDMLNRIVHLLSVVTQFLEERNKADLKSAVSDEAFQCRLAFLAVMLSQLN</sequence>